<feature type="chain" id="PRO_5040492528" description="VWFA domain-containing protein" evidence="3">
    <location>
        <begin position="21"/>
        <end position="393"/>
    </location>
</feature>
<name>A0A9P1IWZ9_9PELO</name>
<feature type="region of interest" description="Disordered" evidence="1">
    <location>
        <begin position="250"/>
        <end position="275"/>
    </location>
</feature>
<evidence type="ECO:0000256" key="1">
    <source>
        <dbReference type="SAM" id="MobiDB-lite"/>
    </source>
</evidence>
<keyword evidence="5" id="KW-1185">Reference proteome</keyword>
<feature type="compositionally biased region" description="Low complexity" evidence="1">
    <location>
        <begin position="368"/>
        <end position="387"/>
    </location>
</feature>
<organism evidence="4 5">
    <name type="scientific">Caenorhabditis angaria</name>
    <dbReference type="NCBI Taxonomy" id="860376"/>
    <lineage>
        <taxon>Eukaryota</taxon>
        <taxon>Metazoa</taxon>
        <taxon>Ecdysozoa</taxon>
        <taxon>Nematoda</taxon>
        <taxon>Chromadorea</taxon>
        <taxon>Rhabditida</taxon>
        <taxon>Rhabditina</taxon>
        <taxon>Rhabditomorpha</taxon>
        <taxon>Rhabditoidea</taxon>
        <taxon>Rhabditidae</taxon>
        <taxon>Peloderinae</taxon>
        <taxon>Caenorhabditis</taxon>
    </lineage>
</organism>
<evidence type="ECO:0000256" key="3">
    <source>
        <dbReference type="SAM" id="SignalP"/>
    </source>
</evidence>
<evidence type="ECO:0008006" key="6">
    <source>
        <dbReference type="Google" id="ProtNLM"/>
    </source>
</evidence>
<dbReference type="AlphaFoldDB" id="A0A9P1IWZ9"/>
<feature type="region of interest" description="Disordered" evidence="1">
    <location>
        <begin position="320"/>
        <end position="393"/>
    </location>
</feature>
<sequence length="393" mass="45046">MKNKLLFYILVLQFITFCGATGLNKQYPKCVNSNRPIFETKPTYFVYVIDRTAAKPSEEVLYILKQFTCSIPHDEQFKVLILEYTANEYYLEGPLNIEDVPNTIFAGGFDQDLLNYYHCPRFKSALTSKLREIVNYSESIENVHFIVPIFNHASDRDDCSMFQIFDQTIHTFNIGQNFSFHGIQFDGKPDKQTKELERIAFGIEDSEIIKIDEPLMSGVRKNPYYEKVKDIVKNLEVLYQNITEIPDNSTNIQITPQKSTRKPTNSNISSDLHNQNQQIKEENTDFLTIIIIGLVVLAVIMIVICICCWFFMWKKSADRRKERTESRSKSPTAKTPKSGTPGRSPPRVSLSGPDSIDEFYIDPSREQTPNSRTPTSGTPSRSKSPISKSKEIV</sequence>
<evidence type="ECO:0000313" key="4">
    <source>
        <dbReference type="EMBL" id="CAI5452616.1"/>
    </source>
</evidence>
<evidence type="ECO:0000313" key="5">
    <source>
        <dbReference type="Proteomes" id="UP001152747"/>
    </source>
</evidence>
<proteinExistence type="predicted"/>
<accession>A0A9P1IWZ9</accession>
<keyword evidence="3" id="KW-0732">Signal</keyword>
<keyword evidence="2" id="KW-0812">Transmembrane</keyword>
<protein>
    <recommendedName>
        <fullName evidence="6">VWFA domain-containing protein</fullName>
    </recommendedName>
</protein>
<reference evidence="4" key="1">
    <citation type="submission" date="2022-11" db="EMBL/GenBank/DDBJ databases">
        <authorList>
            <person name="Kikuchi T."/>
        </authorList>
    </citation>
    <scope>NUCLEOTIDE SEQUENCE</scope>
    <source>
        <strain evidence="4">PS1010</strain>
    </source>
</reference>
<dbReference type="EMBL" id="CANHGI010000005">
    <property type="protein sequence ID" value="CAI5452616.1"/>
    <property type="molecule type" value="Genomic_DNA"/>
</dbReference>
<evidence type="ECO:0000256" key="2">
    <source>
        <dbReference type="SAM" id="Phobius"/>
    </source>
</evidence>
<keyword evidence="2" id="KW-0472">Membrane</keyword>
<feature type="transmembrane region" description="Helical" evidence="2">
    <location>
        <begin position="286"/>
        <end position="313"/>
    </location>
</feature>
<gene>
    <name evidence="4" type="ORF">CAMP_LOCUS15253</name>
</gene>
<keyword evidence="2" id="KW-1133">Transmembrane helix</keyword>
<feature type="signal peptide" evidence="3">
    <location>
        <begin position="1"/>
        <end position="20"/>
    </location>
</feature>
<comment type="caution">
    <text evidence="4">The sequence shown here is derived from an EMBL/GenBank/DDBJ whole genome shotgun (WGS) entry which is preliminary data.</text>
</comment>
<dbReference type="Proteomes" id="UP001152747">
    <property type="component" value="Unassembled WGS sequence"/>
</dbReference>